<dbReference type="AlphaFoldDB" id="A0A517SEV4"/>
<dbReference type="RefSeq" id="WP_145030497.1">
    <property type="nucleotide sequence ID" value="NZ_CP036271.1"/>
</dbReference>
<feature type="domain" description="Helix-turn-helix" evidence="1">
    <location>
        <begin position="13"/>
        <end position="61"/>
    </location>
</feature>
<proteinExistence type="predicted"/>
<dbReference type="Pfam" id="PF12728">
    <property type="entry name" value="HTH_17"/>
    <property type="match status" value="1"/>
</dbReference>
<dbReference type="InterPro" id="IPR009061">
    <property type="entry name" value="DNA-bd_dom_put_sf"/>
</dbReference>
<dbReference type="Proteomes" id="UP000315700">
    <property type="component" value="Chromosome"/>
</dbReference>
<organism evidence="2 3">
    <name type="scientific">Caulifigura coniformis</name>
    <dbReference type="NCBI Taxonomy" id="2527983"/>
    <lineage>
        <taxon>Bacteria</taxon>
        <taxon>Pseudomonadati</taxon>
        <taxon>Planctomycetota</taxon>
        <taxon>Planctomycetia</taxon>
        <taxon>Planctomycetales</taxon>
        <taxon>Planctomycetaceae</taxon>
        <taxon>Caulifigura</taxon>
    </lineage>
</organism>
<dbReference type="NCBIfam" id="TIGR01764">
    <property type="entry name" value="excise"/>
    <property type="match status" value="1"/>
</dbReference>
<evidence type="ECO:0000313" key="2">
    <source>
        <dbReference type="EMBL" id="QDT54659.1"/>
    </source>
</evidence>
<evidence type="ECO:0000259" key="1">
    <source>
        <dbReference type="Pfam" id="PF12728"/>
    </source>
</evidence>
<dbReference type="EMBL" id="CP036271">
    <property type="protein sequence ID" value="QDT54659.1"/>
    <property type="molecule type" value="Genomic_DNA"/>
</dbReference>
<accession>A0A517SEV4</accession>
<dbReference type="GO" id="GO:0003677">
    <property type="term" value="F:DNA binding"/>
    <property type="evidence" value="ECO:0007669"/>
    <property type="project" value="InterPro"/>
</dbReference>
<dbReference type="InterPro" id="IPR010093">
    <property type="entry name" value="SinI_DNA-bd"/>
</dbReference>
<dbReference type="OrthoDB" id="290198at2"/>
<keyword evidence="3" id="KW-1185">Reference proteome</keyword>
<dbReference type="InParanoid" id="A0A517SEV4"/>
<sequence>MERDEQLEAERLFDSREAAKYLGVSPRTLQRLVSPRGQLPAVRFGQILRFRREDLRQFIAAHVA</sequence>
<protein>
    <submittedName>
        <fullName evidence="2">Helix-turn-helix domain protein</fullName>
    </submittedName>
</protein>
<evidence type="ECO:0000313" key="3">
    <source>
        <dbReference type="Proteomes" id="UP000315700"/>
    </source>
</evidence>
<gene>
    <name evidence="2" type="ORF">Pan44_26940</name>
</gene>
<name>A0A517SEV4_9PLAN</name>
<dbReference type="SUPFAM" id="SSF46955">
    <property type="entry name" value="Putative DNA-binding domain"/>
    <property type="match status" value="1"/>
</dbReference>
<dbReference type="InterPro" id="IPR041657">
    <property type="entry name" value="HTH_17"/>
</dbReference>
<dbReference type="KEGG" id="ccos:Pan44_26940"/>
<reference evidence="2 3" key="1">
    <citation type="submission" date="2019-02" db="EMBL/GenBank/DDBJ databases">
        <title>Deep-cultivation of Planctomycetes and their phenomic and genomic characterization uncovers novel biology.</title>
        <authorList>
            <person name="Wiegand S."/>
            <person name="Jogler M."/>
            <person name="Boedeker C."/>
            <person name="Pinto D."/>
            <person name="Vollmers J."/>
            <person name="Rivas-Marin E."/>
            <person name="Kohn T."/>
            <person name="Peeters S.H."/>
            <person name="Heuer A."/>
            <person name="Rast P."/>
            <person name="Oberbeckmann S."/>
            <person name="Bunk B."/>
            <person name="Jeske O."/>
            <person name="Meyerdierks A."/>
            <person name="Storesund J.E."/>
            <person name="Kallscheuer N."/>
            <person name="Luecker S."/>
            <person name="Lage O.M."/>
            <person name="Pohl T."/>
            <person name="Merkel B.J."/>
            <person name="Hornburger P."/>
            <person name="Mueller R.-W."/>
            <person name="Bruemmer F."/>
            <person name="Labrenz M."/>
            <person name="Spormann A.M."/>
            <person name="Op den Camp H."/>
            <person name="Overmann J."/>
            <person name="Amann R."/>
            <person name="Jetten M.S.M."/>
            <person name="Mascher T."/>
            <person name="Medema M.H."/>
            <person name="Devos D.P."/>
            <person name="Kaster A.-K."/>
            <person name="Ovreas L."/>
            <person name="Rohde M."/>
            <person name="Galperin M.Y."/>
            <person name="Jogler C."/>
        </authorList>
    </citation>
    <scope>NUCLEOTIDE SEQUENCE [LARGE SCALE GENOMIC DNA]</scope>
    <source>
        <strain evidence="2 3">Pan44</strain>
    </source>
</reference>